<gene>
    <name evidence="2" type="ORF">QJT81_01815</name>
</gene>
<protein>
    <submittedName>
        <fullName evidence="2">Uncharacterized protein</fullName>
    </submittedName>
</protein>
<dbReference type="EMBL" id="CP124756">
    <property type="protein sequence ID" value="WGZ94755.1"/>
    <property type="molecule type" value="Genomic_DNA"/>
</dbReference>
<feature type="compositionally biased region" description="Basic and acidic residues" evidence="1">
    <location>
        <begin position="74"/>
        <end position="92"/>
    </location>
</feature>
<sequence length="1018" mass="112050">MAEVVMNPVITLLRPDDLLNVRIECRNLQLDKRDRADPVLVATDAGQVAYLIVHFPPQSLAEEAVYEANNSLENDAKRQATETEEERKRREAGGQNVGSWLGERRPAKARLSQPSRLVFQLPADSHPRIPYTIGGLLNWTGLELSVSPLAALPPQPTDEQRTNAPHIAPPTDTETALEMPYRLILSPNRNVIWQHSSNPKTHAGRTELWHTRLTHPAPLRAIWSPDYVVSSNLPIPILNQPWPALGKADEWDGQPVLTTINRRDRHELVILTSGFHGFVQQTEHGDLMGFTPTPIQAEQVLLSPLGGWLKSRGSWDKPPVWLWERPGQPSRLDANRQLNISEWVHVATQGRDHYVRIVYEGHLYPFGHRAALIKVTERKFKPVDGQWYAYLAQRMFIVVREPLKVYPNDDRGMPLKQVRLTTLVTPDIEQPLPLAGTDYSFWVKVNGKDLPFNAVGTDSEAHQIDFTAGLIFVPLSDGNKLDAVKAVYDANLNRIACNVPGQPVTYAERDGVLGSDNTTLLTQKLFFATQGGAFAPKLRQASVKLAAVEQLVGNELPVDIRYYADYVRDGGGFDQNNGVFAELIAPAKATFAADKAGGFATPDLSIRYITRKLGAIAGETVANAINDMFDPADFFKAVQDSAKLFGELPLVKLIDLGTFNNAPRIQFFPQANPPEVRLDWQPGIRGVDAGFFRFVPNNATLDIRGVMTKPLDGGEGHSRFEGLLTRFQLEFFKVIRLHFESFGFVSETGKKTAVDVRLLPGEGALEFTGDLKFVNELKKIIPSGLFSDGPSLELIPNPPAIRAGFSIGLPPVAIGVFALKDVSLGASLTLPLLEGRPLFDFNVSERQRPFNLTIAFFGGGGFFHLQLDTKEVRIVEAAFEFGASASVNLGVASGGVHIMAGIYFKLEKKTVDVAGAASRSINTTVLTGYFRMGGELSVLGFISISLEFLLSFTYKASDNGAGKAVGMAVLTVKVEVLFISKSVEIKVEKEFGGEAGDPTFLDTWTDAAMWDEYAGAFA</sequence>
<dbReference type="Proteomes" id="UP001301326">
    <property type="component" value="Chromosome"/>
</dbReference>
<reference evidence="2" key="2">
    <citation type="submission" date="2023-04" db="EMBL/GenBank/DDBJ databases">
        <authorList>
            <person name="Beletskiy A.V."/>
            <person name="Mardanov A.V."/>
            <person name="Ravin N.V."/>
        </authorList>
    </citation>
    <scope>NUCLEOTIDE SEQUENCE</scope>
    <source>
        <strain evidence="2">GKL-02</strain>
    </source>
</reference>
<name>A0AA95KN10_9GAMM</name>
<accession>A0AA95KN10</accession>
<feature type="region of interest" description="Disordered" evidence="1">
    <location>
        <begin position="72"/>
        <end position="100"/>
    </location>
</feature>
<evidence type="ECO:0000256" key="1">
    <source>
        <dbReference type="SAM" id="MobiDB-lite"/>
    </source>
</evidence>
<organism evidence="2">
    <name type="scientific">Candidatus Thiothrix putei</name>
    <dbReference type="NCBI Taxonomy" id="3080811"/>
    <lineage>
        <taxon>Bacteria</taxon>
        <taxon>Pseudomonadati</taxon>
        <taxon>Pseudomonadota</taxon>
        <taxon>Gammaproteobacteria</taxon>
        <taxon>Thiotrichales</taxon>
        <taxon>Thiotrichaceae</taxon>
        <taxon>Thiothrix</taxon>
    </lineage>
</organism>
<reference evidence="2" key="1">
    <citation type="journal article" date="2023" name="Int. J. Mol. Sci.">
        <title>Metagenomics Revealed a New Genus 'Candidatus Thiocaldithrix dubininis' gen. nov., sp. nov. and a New Species 'Candidatus Thiothrix putei' sp. nov. in the Family Thiotrichaceae, Some Members of Which Have Traits of Both Na+- and H+-Motive Energetics.</title>
        <authorList>
            <person name="Ravin N.V."/>
            <person name="Muntyan M.S."/>
            <person name="Smolyakov D.D."/>
            <person name="Rudenko T.S."/>
            <person name="Beletsky A.V."/>
            <person name="Mardanov A.V."/>
            <person name="Grabovich M.Y."/>
        </authorList>
    </citation>
    <scope>NUCLEOTIDE SEQUENCE</scope>
    <source>
        <strain evidence="2">GKL-02</strain>
    </source>
</reference>
<evidence type="ECO:0000313" key="2">
    <source>
        <dbReference type="EMBL" id="WGZ94755.1"/>
    </source>
</evidence>
<proteinExistence type="predicted"/>
<dbReference type="AlphaFoldDB" id="A0AA95KN10"/>
<dbReference type="KEGG" id="tput:QJT81_01815"/>